<dbReference type="AlphaFoldDB" id="A0A0F9HHG1"/>
<proteinExistence type="predicted"/>
<comment type="caution">
    <text evidence="1">The sequence shown here is derived from an EMBL/GenBank/DDBJ whole genome shotgun (WGS) entry which is preliminary data.</text>
</comment>
<gene>
    <name evidence="1" type="ORF">LCGC14_1998360</name>
</gene>
<name>A0A0F9HHG1_9ZZZZ</name>
<accession>A0A0F9HHG1</accession>
<sequence length="21" mass="2530">MKQWTCICGCKVFIRTRLEIT</sequence>
<organism evidence="1">
    <name type="scientific">marine sediment metagenome</name>
    <dbReference type="NCBI Taxonomy" id="412755"/>
    <lineage>
        <taxon>unclassified sequences</taxon>
        <taxon>metagenomes</taxon>
        <taxon>ecological metagenomes</taxon>
    </lineage>
</organism>
<protein>
    <submittedName>
        <fullName evidence="1">Uncharacterized protein</fullName>
    </submittedName>
</protein>
<dbReference type="EMBL" id="LAZR01022666">
    <property type="protein sequence ID" value="KKL81085.1"/>
    <property type="molecule type" value="Genomic_DNA"/>
</dbReference>
<reference evidence="1" key="1">
    <citation type="journal article" date="2015" name="Nature">
        <title>Complex archaea that bridge the gap between prokaryotes and eukaryotes.</title>
        <authorList>
            <person name="Spang A."/>
            <person name="Saw J.H."/>
            <person name="Jorgensen S.L."/>
            <person name="Zaremba-Niedzwiedzka K."/>
            <person name="Martijn J."/>
            <person name="Lind A.E."/>
            <person name="van Eijk R."/>
            <person name="Schleper C."/>
            <person name="Guy L."/>
            <person name="Ettema T.J."/>
        </authorList>
    </citation>
    <scope>NUCLEOTIDE SEQUENCE</scope>
</reference>
<evidence type="ECO:0000313" key="1">
    <source>
        <dbReference type="EMBL" id="KKL81085.1"/>
    </source>
</evidence>
<feature type="non-terminal residue" evidence="1">
    <location>
        <position position="21"/>
    </location>
</feature>